<gene>
    <name evidence="2" type="ORF">EI981_18820</name>
</gene>
<dbReference type="RefSeq" id="WP_127000758.1">
    <property type="nucleotide sequence ID" value="NZ_CP034346.1"/>
</dbReference>
<protein>
    <submittedName>
        <fullName evidence="2">Uncharacterized protein</fullName>
    </submittedName>
</protein>
<accession>A0A3S9V118</accession>
<dbReference type="Proteomes" id="UP000270678">
    <property type="component" value="Chromosome"/>
</dbReference>
<evidence type="ECO:0000256" key="1">
    <source>
        <dbReference type="SAM" id="MobiDB-lite"/>
    </source>
</evidence>
<evidence type="ECO:0000313" key="2">
    <source>
        <dbReference type="EMBL" id="AZS16294.1"/>
    </source>
</evidence>
<feature type="region of interest" description="Disordered" evidence="1">
    <location>
        <begin position="191"/>
        <end position="219"/>
    </location>
</feature>
<dbReference type="AlphaFoldDB" id="A0A3S9V118"/>
<keyword evidence="3" id="KW-1185">Reference proteome</keyword>
<dbReference type="EMBL" id="CP034346">
    <property type="protein sequence ID" value="AZS16294.1"/>
    <property type="molecule type" value="Genomic_DNA"/>
</dbReference>
<dbReference type="OrthoDB" id="2563083at2"/>
<proteinExistence type="predicted"/>
<sequence>MNVQNVSALLNYSKNNNTSSMAVLDFQKIWSNATQKTEKPEKTTSFVSAEQSLEEIYPDLKYHVLDASQFKYWNRLDFPTSKLYDDRIDKSTIHELRAWKPQIQTATGYEPWVQRDLEKIQKGLHVVMIHPTVQEKMDKDPEYAKQIVSKIQKYFEDDIKLNEAIDPESVKSMSQLVTITEDGEIGFHHTVCDGPSKQENDSEEKFGTKKDKKKQNPLSGLQTMALTSSLPLQEQIKTTTLEYGYSYAYGLYDLYQKRKSGNNED</sequence>
<name>A0A3S9V118_9BACL</name>
<reference evidence="3" key="1">
    <citation type="submission" date="2018-12" db="EMBL/GenBank/DDBJ databases">
        <title>Complete genome sequence of Paenibacillus sp. MBLB1234.</title>
        <authorList>
            <person name="Nam Y.-D."/>
            <person name="Kang J."/>
            <person name="Chung W.-H."/>
            <person name="Park Y.S."/>
        </authorList>
    </citation>
    <scope>NUCLEOTIDE SEQUENCE [LARGE SCALE GENOMIC DNA]</scope>
    <source>
        <strain evidence="3">MBLB1234</strain>
    </source>
</reference>
<dbReference type="KEGG" id="plut:EI981_18820"/>
<dbReference type="InterPro" id="IPR046097">
    <property type="entry name" value="DUF6033"/>
</dbReference>
<dbReference type="Pfam" id="PF19498">
    <property type="entry name" value="DUF6033"/>
    <property type="match status" value="1"/>
</dbReference>
<feature type="compositionally biased region" description="Basic and acidic residues" evidence="1">
    <location>
        <begin position="191"/>
        <end position="209"/>
    </location>
</feature>
<evidence type="ECO:0000313" key="3">
    <source>
        <dbReference type="Proteomes" id="UP000270678"/>
    </source>
</evidence>
<organism evidence="2 3">
    <name type="scientific">Paenibacillus lutimineralis</name>
    <dbReference type="NCBI Taxonomy" id="2707005"/>
    <lineage>
        <taxon>Bacteria</taxon>
        <taxon>Bacillati</taxon>
        <taxon>Bacillota</taxon>
        <taxon>Bacilli</taxon>
        <taxon>Bacillales</taxon>
        <taxon>Paenibacillaceae</taxon>
        <taxon>Paenibacillus</taxon>
    </lineage>
</organism>